<dbReference type="GeneID" id="16077568"/>
<dbReference type="AlphaFoldDB" id="F2U2C0"/>
<feature type="transmembrane region" description="Helical" evidence="6">
    <location>
        <begin position="416"/>
        <end position="438"/>
    </location>
</feature>
<evidence type="ECO:0000256" key="4">
    <source>
        <dbReference type="ARBA" id="ARBA00022989"/>
    </source>
</evidence>
<reference evidence="8" key="1">
    <citation type="submission" date="2009-08" db="EMBL/GenBank/DDBJ databases">
        <title>Annotation of Salpingoeca rosetta.</title>
        <authorList>
            <consortium name="The Broad Institute Genome Sequencing Platform"/>
            <person name="Russ C."/>
            <person name="Cuomo C."/>
            <person name="Burger G."/>
            <person name="Gray M.W."/>
            <person name="Holland P.W.H."/>
            <person name="King N."/>
            <person name="Lang F.B.F."/>
            <person name="Roger A.J."/>
            <person name="Ruiz-Trillo I."/>
            <person name="Young S.K."/>
            <person name="Zeng Q."/>
            <person name="Gargeya S."/>
            <person name="Alvarado L."/>
            <person name="Berlin A."/>
            <person name="Chapman S.B."/>
            <person name="Chen Z."/>
            <person name="Freedman E."/>
            <person name="Gellesch M."/>
            <person name="Goldberg J."/>
            <person name="Griggs A."/>
            <person name="Gujja S."/>
            <person name="Heilman E."/>
            <person name="Heiman D."/>
            <person name="Howarth C."/>
            <person name="Mehta T."/>
            <person name="Neiman D."/>
            <person name="Pearson M."/>
            <person name="Roberts A."/>
            <person name="Saif S."/>
            <person name="Shea T."/>
            <person name="Shenoy N."/>
            <person name="Sisk P."/>
            <person name="Stolte C."/>
            <person name="Sykes S."/>
            <person name="White J."/>
            <person name="Yandava C."/>
            <person name="Haas B."/>
            <person name="Nusbaum C."/>
            <person name="Birren B."/>
        </authorList>
    </citation>
    <scope>NUCLEOTIDE SEQUENCE</scope>
    <source>
        <strain evidence="8">ATCC 50818</strain>
    </source>
</reference>
<keyword evidence="3 6" id="KW-0812">Transmembrane</keyword>
<feature type="transmembrane region" description="Helical" evidence="6">
    <location>
        <begin position="591"/>
        <end position="610"/>
    </location>
</feature>
<dbReference type="InterPro" id="IPR038900">
    <property type="entry name" value="TMC"/>
</dbReference>
<dbReference type="PANTHER" id="PTHR23302">
    <property type="entry name" value="TRANSMEMBRANE CHANNEL-RELATED"/>
    <property type="match status" value="1"/>
</dbReference>
<feature type="transmembrane region" description="Helical" evidence="6">
    <location>
        <begin position="687"/>
        <end position="710"/>
    </location>
</feature>
<feature type="transmembrane region" description="Helical" evidence="6">
    <location>
        <begin position="631"/>
        <end position="651"/>
    </location>
</feature>
<feature type="domain" description="TMC" evidence="7">
    <location>
        <begin position="536"/>
        <end position="612"/>
    </location>
</feature>
<dbReference type="InParanoid" id="F2U2C0"/>
<organism evidence="8 9">
    <name type="scientific">Salpingoeca rosetta (strain ATCC 50818 / BSB-021)</name>
    <dbReference type="NCBI Taxonomy" id="946362"/>
    <lineage>
        <taxon>Eukaryota</taxon>
        <taxon>Choanoflagellata</taxon>
        <taxon>Craspedida</taxon>
        <taxon>Salpingoecidae</taxon>
        <taxon>Salpingoeca</taxon>
    </lineage>
</organism>
<feature type="transmembrane region" description="Helical" evidence="6">
    <location>
        <begin position="490"/>
        <end position="509"/>
    </location>
</feature>
<evidence type="ECO:0000259" key="7">
    <source>
        <dbReference type="Pfam" id="PF07810"/>
    </source>
</evidence>
<evidence type="ECO:0000313" key="9">
    <source>
        <dbReference type="Proteomes" id="UP000007799"/>
    </source>
</evidence>
<comment type="subcellular location">
    <subcellularLocation>
        <location evidence="1">Membrane</location>
        <topology evidence="1">Multi-pass membrane protein</topology>
    </subcellularLocation>
</comment>
<feature type="transmembrane region" description="Helical" evidence="6">
    <location>
        <begin position="316"/>
        <end position="338"/>
    </location>
</feature>
<feature type="transmembrane region" description="Helical" evidence="6">
    <location>
        <begin position="450"/>
        <end position="470"/>
    </location>
</feature>
<protein>
    <recommendedName>
        <fullName evidence="7">TMC domain-containing protein</fullName>
    </recommendedName>
</protein>
<sequence length="762" mass="86834">MNGANTTTRHNHSFSVEDVDLVMDASRAGQEREARQSPPSMNGVEVHGLMDEHSDTEELLAGVTREELLQFQEQLPNAVPDAKVLAQSDRRLLSSSHSIRFSPARAATCDAYAQTDPLTFDNLPSQFAARDAIDELPRPGTTHGRRVSDMHGRRRVSEMRNRRASRWRSKKASIHPETDALELDAPKRLQARDNVRRALGRWHLFWYDLRRWWHLKRTRRRDPIPIWSRSIKRIEGYFGSGLASFFTFLRWLFLVNLLISVVYICLVILPMAIRFDYNGITESFQWYNVIDGAGAVGQSWIFYGGYSSIGGYRMDLAYVLVPAGLITACFFIIIRSAAKTSESKSLVQIDARMPFGIIVLASWDYSLNQPSGVENLKSGISNAIKDAIAEDKAQHDIHELKEADWKEKARVYAMRAAAWFIWMLFVAGSFAAIWFVVLEQRFTSVGNNFVETYAPVLVLSFINGALPLAIKRLNNIEHYKHPRTASQVTTLRVFMLRILTIYALLYGFFQKTNFTELQTPVYNGTNSSASITQDDCAGTVIGKEIYKLVLVDTLVGMLQRLAATLFWYFWLKRRVELDLVQCVLHLVYRQGLVWIGMSFSPAVPVVAAISNVRRFCRPPQTRWDSSKNTSFFLWCLGATLFFMAIPLAWALTEYKPNCGPYAASEYDSWFDAISMWITESKGSLRRFFSVVLNPVFMFGVLLLLCMWITMLRIRVQNVRRVVRDTEWELKQTREDKKMLLVALQVKGGRGNALGAPSGESLV</sequence>
<dbReference type="OrthoDB" id="1936208at2759"/>
<proteinExistence type="inferred from homology"/>
<gene>
    <name evidence="8" type="ORF">PTSG_02485</name>
</gene>
<dbReference type="Pfam" id="PF07810">
    <property type="entry name" value="TMC"/>
    <property type="match status" value="1"/>
</dbReference>
<dbReference type="STRING" id="946362.F2U2C0"/>
<keyword evidence="5 6" id="KW-0472">Membrane</keyword>
<evidence type="ECO:0000256" key="1">
    <source>
        <dbReference type="ARBA" id="ARBA00004141"/>
    </source>
</evidence>
<accession>F2U2C0</accession>
<keyword evidence="9" id="KW-1185">Reference proteome</keyword>
<comment type="similarity">
    <text evidence="2">Belongs to the TMC family.</text>
</comment>
<dbReference type="eggNOG" id="ENOG502QQGX">
    <property type="taxonomic scope" value="Eukaryota"/>
</dbReference>
<dbReference type="GO" id="GO:0005886">
    <property type="term" value="C:plasma membrane"/>
    <property type="evidence" value="ECO:0007669"/>
    <property type="project" value="InterPro"/>
</dbReference>
<dbReference type="InterPro" id="IPR012496">
    <property type="entry name" value="TMC_dom"/>
</dbReference>
<evidence type="ECO:0000313" key="8">
    <source>
        <dbReference type="EMBL" id="EGD81772.1"/>
    </source>
</evidence>
<evidence type="ECO:0000256" key="3">
    <source>
        <dbReference type="ARBA" id="ARBA00022692"/>
    </source>
</evidence>
<evidence type="ECO:0000256" key="6">
    <source>
        <dbReference type="SAM" id="Phobius"/>
    </source>
</evidence>
<evidence type="ECO:0000256" key="5">
    <source>
        <dbReference type="ARBA" id="ARBA00023136"/>
    </source>
</evidence>
<dbReference type="TCDB" id="1.A.17.4.3">
    <property type="family name" value="the calcium-dependent chloride channel (ca-clc) family"/>
</dbReference>
<keyword evidence="4 6" id="KW-1133">Transmembrane helix</keyword>
<dbReference type="KEGG" id="sre:PTSG_02485"/>
<evidence type="ECO:0000256" key="2">
    <source>
        <dbReference type="ARBA" id="ARBA00006510"/>
    </source>
</evidence>
<feature type="transmembrane region" description="Helical" evidence="6">
    <location>
        <begin position="251"/>
        <end position="273"/>
    </location>
</feature>
<name>F2U2C0_SALR5</name>
<dbReference type="RefSeq" id="XP_004996976.1">
    <property type="nucleotide sequence ID" value="XM_004996919.1"/>
</dbReference>
<dbReference type="Proteomes" id="UP000007799">
    <property type="component" value="Unassembled WGS sequence"/>
</dbReference>
<dbReference type="PANTHER" id="PTHR23302:SF24">
    <property type="entry name" value="TMC DOMAIN-CONTAINING PROTEIN"/>
    <property type="match status" value="1"/>
</dbReference>
<dbReference type="OMA" id="NFFALCT"/>
<dbReference type="GO" id="GO:0008381">
    <property type="term" value="F:mechanosensitive monoatomic ion channel activity"/>
    <property type="evidence" value="ECO:0007669"/>
    <property type="project" value="TreeGrafter"/>
</dbReference>
<dbReference type="EMBL" id="GL832959">
    <property type="protein sequence ID" value="EGD81772.1"/>
    <property type="molecule type" value="Genomic_DNA"/>
</dbReference>
<dbReference type="FunCoup" id="F2U2C0">
    <property type="interactions" value="12"/>
</dbReference>